<keyword evidence="5" id="KW-0808">Transferase</keyword>
<keyword evidence="4" id="KW-0500">Molybdenum</keyword>
<dbReference type="CDD" id="cd00887">
    <property type="entry name" value="MoeA"/>
    <property type="match status" value="1"/>
</dbReference>
<feature type="domain" description="MoaB/Mog" evidence="10">
    <location>
        <begin position="174"/>
        <end position="311"/>
    </location>
</feature>
<dbReference type="Gene3D" id="2.40.340.10">
    <property type="entry name" value="MoeA, C-terminal, domain IV"/>
    <property type="match status" value="1"/>
</dbReference>
<dbReference type="InterPro" id="IPR036688">
    <property type="entry name" value="MoeA_C_domain_IV_sf"/>
</dbReference>
<keyword evidence="7" id="KW-0460">Magnesium</keyword>
<evidence type="ECO:0000256" key="5">
    <source>
        <dbReference type="ARBA" id="ARBA00022679"/>
    </source>
</evidence>
<proteinExistence type="predicted"/>
<name>A0A161K1T7_9ZZZZ</name>
<dbReference type="InterPro" id="IPR005111">
    <property type="entry name" value="MoeA_C_domain_IV"/>
</dbReference>
<dbReference type="PANTHER" id="PTHR10192">
    <property type="entry name" value="MOLYBDOPTERIN BIOSYNTHESIS PROTEIN"/>
    <property type="match status" value="1"/>
</dbReference>
<evidence type="ECO:0000313" key="11">
    <source>
        <dbReference type="EMBL" id="CUS55796.1"/>
    </source>
</evidence>
<dbReference type="PANTHER" id="PTHR10192:SF5">
    <property type="entry name" value="GEPHYRIN"/>
    <property type="match status" value="1"/>
</dbReference>
<dbReference type="EMBL" id="CZQD01000011">
    <property type="protein sequence ID" value="CUS55796.1"/>
    <property type="molecule type" value="Genomic_DNA"/>
</dbReference>
<dbReference type="InterPro" id="IPR038987">
    <property type="entry name" value="MoeA-like"/>
</dbReference>
<protein>
    <recommendedName>
        <fullName evidence="3">molybdopterin molybdotransferase</fullName>
        <ecNumber evidence="3">2.10.1.1</ecNumber>
    </recommendedName>
</protein>
<dbReference type="InterPro" id="IPR001453">
    <property type="entry name" value="MoaB/Mog_dom"/>
</dbReference>
<dbReference type="SUPFAM" id="SSF53218">
    <property type="entry name" value="Molybdenum cofactor biosynthesis proteins"/>
    <property type="match status" value="1"/>
</dbReference>
<dbReference type="SUPFAM" id="SSF63867">
    <property type="entry name" value="MoeA C-terminal domain-like"/>
    <property type="match status" value="1"/>
</dbReference>
<evidence type="ECO:0000259" key="10">
    <source>
        <dbReference type="SMART" id="SM00852"/>
    </source>
</evidence>
<dbReference type="SUPFAM" id="SSF63882">
    <property type="entry name" value="MoeA N-terminal region -like"/>
    <property type="match status" value="1"/>
</dbReference>
<dbReference type="FunFam" id="3.40.980.10:FF:000004">
    <property type="entry name" value="Molybdopterin molybdenumtransferase"/>
    <property type="match status" value="1"/>
</dbReference>
<dbReference type="GO" id="GO:0061599">
    <property type="term" value="F:molybdopterin molybdotransferase activity"/>
    <property type="evidence" value="ECO:0007669"/>
    <property type="project" value="UniProtKB-EC"/>
</dbReference>
<evidence type="ECO:0000256" key="7">
    <source>
        <dbReference type="ARBA" id="ARBA00022842"/>
    </source>
</evidence>
<reference evidence="11" key="1">
    <citation type="submission" date="2015-10" db="EMBL/GenBank/DDBJ databases">
        <authorList>
            <person name="Gilbert D.G."/>
        </authorList>
    </citation>
    <scope>NUCLEOTIDE SEQUENCE</scope>
</reference>
<evidence type="ECO:0000256" key="3">
    <source>
        <dbReference type="ARBA" id="ARBA00013269"/>
    </source>
</evidence>
<dbReference type="Pfam" id="PF03453">
    <property type="entry name" value="MoeA_N"/>
    <property type="match status" value="1"/>
</dbReference>
<dbReference type="GO" id="GO:0005829">
    <property type="term" value="C:cytosol"/>
    <property type="evidence" value="ECO:0007669"/>
    <property type="project" value="TreeGrafter"/>
</dbReference>
<evidence type="ECO:0000256" key="9">
    <source>
        <dbReference type="ARBA" id="ARBA00047317"/>
    </source>
</evidence>
<dbReference type="Pfam" id="PF03454">
    <property type="entry name" value="MoeA_C"/>
    <property type="match status" value="1"/>
</dbReference>
<evidence type="ECO:0000256" key="6">
    <source>
        <dbReference type="ARBA" id="ARBA00022723"/>
    </source>
</evidence>
<comment type="pathway">
    <text evidence="2">Cofactor biosynthesis; molybdopterin biosynthesis.</text>
</comment>
<gene>
    <name evidence="11" type="ORF">MGWOODY_Hyp1602</name>
</gene>
<evidence type="ECO:0000256" key="4">
    <source>
        <dbReference type="ARBA" id="ARBA00022505"/>
    </source>
</evidence>
<dbReference type="Gene3D" id="2.170.190.11">
    <property type="entry name" value="Molybdopterin biosynthesis moea protein, domain 3"/>
    <property type="match status" value="1"/>
</dbReference>
<dbReference type="InterPro" id="IPR036135">
    <property type="entry name" value="MoeA_linker/N_sf"/>
</dbReference>
<evidence type="ECO:0000256" key="2">
    <source>
        <dbReference type="ARBA" id="ARBA00005046"/>
    </source>
</evidence>
<dbReference type="SMART" id="SM00852">
    <property type="entry name" value="MoCF_biosynth"/>
    <property type="match status" value="1"/>
</dbReference>
<dbReference type="EC" id="2.10.1.1" evidence="3"/>
<dbReference type="GO" id="GO:0046872">
    <property type="term" value="F:metal ion binding"/>
    <property type="evidence" value="ECO:0007669"/>
    <property type="project" value="UniProtKB-KW"/>
</dbReference>
<evidence type="ECO:0000256" key="8">
    <source>
        <dbReference type="ARBA" id="ARBA00023150"/>
    </source>
</evidence>
<dbReference type="Pfam" id="PF00994">
    <property type="entry name" value="MoCF_biosynth"/>
    <property type="match status" value="1"/>
</dbReference>
<comment type="catalytic activity">
    <reaction evidence="9">
        <text>adenylyl-molybdopterin + molybdate = Mo-molybdopterin + AMP + H(+)</text>
        <dbReference type="Rhea" id="RHEA:35047"/>
        <dbReference type="ChEBI" id="CHEBI:15378"/>
        <dbReference type="ChEBI" id="CHEBI:36264"/>
        <dbReference type="ChEBI" id="CHEBI:62727"/>
        <dbReference type="ChEBI" id="CHEBI:71302"/>
        <dbReference type="ChEBI" id="CHEBI:456215"/>
        <dbReference type="EC" id="2.10.1.1"/>
    </reaction>
</comment>
<evidence type="ECO:0000256" key="1">
    <source>
        <dbReference type="ARBA" id="ARBA00001946"/>
    </source>
</evidence>
<accession>A0A161K1T7</accession>
<dbReference type="AlphaFoldDB" id="A0A161K1T7"/>
<keyword evidence="8" id="KW-0501">Molybdenum cofactor biosynthesis</keyword>
<organism evidence="11">
    <name type="scientific">hydrothermal vent metagenome</name>
    <dbReference type="NCBI Taxonomy" id="652676"/>
    <lineage>
        <taxon>unclassified sequences</taxon>
        <taxon>metagenomes</taxon>
        <taxon>ecological metagenomes</taxon>
    </lineage>
</organism>
<sequence length="396" mass="42432">MITRQEALAHIGSVPAIQETETLPLEECVGRILAEDVAARLTHPPAAMSAMDGYAVRFAEALSNGPLALIGEAAAGTPFDGIVAPGQCVRVFTGSVIPRGCDHVIIQEDVRRQDTTVWINVPQVSPRNIRQAGVDFHAGQVLLEAGARIRPAHLSICAAANHAYMIVYRRPRVALLTNGDELKPPGSDLQPGQIISSNEYALKALIRDWGAEAINLGTARDDPSDIRRRVEDAGNPDVFVPIGGASVGDHDHMKDVFGHLGFDPIFTKIAIKPGKPTWHSRRDHQYVLGLPGNPASALVCAHLFLRPLMNALQGQPADAQWMQAPLVASLPANGAREAFLRGTLAHTKNEAPSITPASNQDSSLLTPFIETNFLIHRPSDAPALAAGDMVEGVWLA</sequence>
<keyword evidence="6" id="KW-0479">Metal-binding</keyword>
<comment type="cofactor">
    <cofactor evidence="1">
        <name>Mg(2+)</name>
        <dbReference type="ChEBI" id="CHEBI:18420"/>
    </cofactor>
</comment>
<dbReference type="Gene3D" id="3.40.980.10">
    <property type="entry name" value="MoaB/Mog-like domain"/>
    <property type="match status" value="1"/>
</dbReference>
<dbReference type="Gene3D" id="3.90.105.10">
    <property type="entry name" value="Molybdopterin biosynthesis moea protein, domain 2"/>
    <property type="match status" value="1"/>
</dbReference>
<dbReference type="InterPro" id="IPR005110">
    <property type="entry name" value="MoeA_linker/N"/>
</dbReference>
<dbReference type="InterPro" id="IPR036425">
    <property type="entry name" value="MoaB/Mog-like_dom_sf"/>
</dbReference>
<dbReference type="UniPathway" id="UPA00344"/>
<dbReference type="GO" id="GO:0006777">
    <property type="term" value="P:Mo-molybdopterin cofactor biosynthetic process"/>
    <property type="evidence" value="ECO:0007669"/>
    <property type="project" value="UniProtKB-KW"/>
</dbReference>